<dbReference type="Gene3D" id="3.10.350.10">
    <property type="entry name" value="LysM domain"/>
    <property type="match status" value="1"/>
</dbReference>
<dbReference type="EMBL" id="CP146275">
    <property type="protein sequence ID" value="WWT34356.1"/>
    <property type="molecule type" value="Genomic_DNA"/>
</dbReference>
<evidence type="ECO:0000259" key="3">
    <source>
        <dbReference type="PROSITE" id="PS51782"/>
    </source>
</evidence>
<name>A0ABZ2I8U9_9HYPH</name>
<feature type="domain" description="LysM" evidence="3">
    <location>
        <begin position="24"/>
        <end position="74"/>
    </location>
</feature>
<proteinExistence type="predicted"/>
<sequence length="284" mass="29263">MPITTKQGLVLLGFLAAAFPATAATVTVQSGDTLSSIAARELGNGGLWPALCEANADVLEGDCDQLSIGTVISLPGGPESAETEATQEPVELPAQPTAETPDDSGVEPAPEETADPIAEPAAEAPAAPAAESTGERADLPGAYVFAWSDLPDRTVPRGFTVERRDDALRLSGSVEDPHSSGKTGGIAFRLPDEVEQAASGNDIRVHILAAPVEGTSADIEVAYSTHEVGNSGWRQVTAGDGPAMFRYAVREIEQGKGDFVGILPDPAGTGQVIDLLALSIEIVD</sequence>
<dbReference type="Proteomes" id="UP001369958">
    <property type="component" value="Chromosome"/>
</dbReference>
<keyword evidence="5" id="KW-1185">Reference proteome</keyword>
<keyword evidence="2" id="KW-0732">Signal</keyword>
<accession>A0ABZ2I8U9</accession>
<dbReference type="PROSITE" id="PS51782">
    <property type="entry name" value="LYSM"/>
    <property type="match status" value="1"/>
</dbReference>
<reference evidence="4 5" key="1">
    <citation type="submission" date="2024-02" db="EMBL/GenBank/DDBJ databases">
        <title>Complete genome sequence of Pelagibacterium nitratireducens ZH15.</title>
        <authorList>
            <person name="Zhao L.H."/>
        </authorList>
    </citation>
    <scope>NUCLEOTIDE SEQUENCE [LARGE SCALE GENOMIC DNA]</scope>
    <source>
        <strain evidence="4 5">ZH15</strain>
    </source>
</reference>
<evidence type="ECO:0000313" key="4">
    <source>
        <dbReference type="EMBL" id="WWT34356.1"/>
    </source>
</evidence>
<evidence type="ECO:0000256" key="1">
    <source>
        <dbReference type="SAM" id="MobiDB-lite"/>
    </source>
</evidence>
<dbReference type="SMART" id="SM00257">
    <property type="entry name" value="LysM"/>
    <property type="match status" value="1"/>
</dbReference>
<feature type="chain" id="PRO_5047511195" evidence="2">
    <location>
        <begin position="24"/>
        <end position="284"/>
    </location>
</feature>
<dbReference type="RefSeq" id="WP_338610230.1">
    <property type="nucleotide sequence ID" value="NZ_CP146275.1"/>
</dbReference>
<dbReference type="InterPro" id="IPR018392">
    <property type="entry name" value="LysM"/>
</dbReference>
<dbReference type="CDD" id="cd00118">
    <property type="entry name" value="LysM"/>
    <property type="match status" value="1"/>
</dbReference>
<gene>
    <name evidence="4" type="ORF">V6617_07780</name>
</gene>
<protein>
    <submittedName>
        <fullName evidence="4">LysM domain-containing protein</fullName>
    </submittedName>
</protein>
<evidence type="ECO:0000313" key="5">
    <source>
        <dbReference type="Proteomes" id="UP001369958"/>
    </source>
</evidence>
<organism evidence="4 5">
    <name type="scientific">Pelagibacterium nitratireducens</name>
    <dbReference type="NCBI Taxonomy" id="1046114"/>
    <lineage>
        <taxon>Bacteria</taxon>
        <taxon>Pseudomonadati</taxon>
        <taxon>Pseudomonadota</taxon>
        <taxon>Alphaproteobacteria</taxon>
        <taxon>Hyphomicrobiales</taxon>
        <taxon>Devosiaceae</taxon>
        <taxon>Pelagibacterium</taxon>
    </lineage>
</organism>
<feature type="compositionally biased region" description="Acidic residues" evidence="1">
    <location>
        <begin position="100"/>
        <end position="114"/>
    </location>
</feature>
<feature type="signal peptide" evidence="2">
    <location>
        <begin position="1"/>
        <end position="23"/>
    </location>
</feature>
<dbReference type="InterPro" id="IPR036779">
    <property type="entry name" value="LysM_dom_sf"/>
</dbReference>
<feature type="region of interest" description="Disordered" evidence="1">
    <location>
        <begin position="74"/>
        <end position="114"/>
    </location>
</feature>
<dbReference type="Pfam" id="PF01476">
    <property type="entry name" value="LysM"/>
    <property type="match status" value="1"/>
</dbReference>
<evidence type="ECO:0000256" key="2">
    <source>
        <dbReference type="SAM" id="SignalP"/>
    </source>
</evidence>